<dbReference type="InterPro" id="IPR002575">
    <property type="entry name" value="Aminoglycoside_PTrfase"/>
</dbReference>
<comment type="function">
    <text evidence="6">Catalyzes the GTP-dependent phosphorylation of 5-hydroxy-L-lysine.</text>
</comment>
<feature type="domain" description="Aminoglycoside phosphotransferase" evidence="9">
    <location>
        <begin position="25"/>
        <end position="271"/>
    </location>
</feature>
<name>A0AAW9R833_9GAMM</name>
<dbReference type="InterPro" id="IPR011009">
    <property type="entry name" value="Kinase-like_dom_sf"/>
</dbReference>
<dbReference type="EMBL" id="JBBDHC010000020">
    <property type="protein sequence ID" value="MEJ1250446.1"/>
    <property type="molecule type" value="Genomic_DNA"/>
</dbReference>
<comment type="catalytic activity">
    <reaction evidence="5">
        <text>(5R)-5-hydroxy-L-lysine + GTP = (5R)-5-phosphooxy-L-lysine + GDP + H(+)</text>
        <dbReference type="Rhea" id="RHEA:19049"/>
        <dbReference type="ChEBI" id="CHEBI:15378"/>
        <dbReference type="ChEBI" id="CHEBI:37565"/>
        <dbReference type="ChEBI" id="CHEBI:57882"/>
        <dbReference type="ChEBI" id="CHEBI:58189"/>
        <dbReference type="ChEBI" id="CHEBI:58357"/>
        <dbReference type="EC" id="2.7.1.81"/>
    </reaction>
</comment>
<dbReference type="PANTHER" id="PTHR21064">
    <property type="entry name" value="AMINOGLYCOSIDE PHOSPHOTRANSFERASE DOMAIN-CONTAINING PROTEIN-RELATED"/>
    <property type="match status" value="1"/>
</dbReference>
<protein>
    <recommendedName>
        <fullName evidence="8">Hydroxylysine kinase</fullName>
        <ecNumber evidence="7">2.7.1.81</ecNumber>
    </recommendedName>
</protein>
<dbReference type="RefSeq" id="WP_337336149.1">
    <property type="nucleotide sequence ID" value="NZ_JBBDHC010000020.1"/>
</dbReference>
<evidence type="ECO:0000256" key="3">
    <source>
        <dbReference type="ARBA" id="ARBA00022679"/>
    </source>
</evidence>
<keyword evidence="3" id="KW-0808">Transferase</keyword>
<proteinExistence type="predicted"/>
<evidence type="ECO:0000256" key="4">
    <source>
        <dbReference type="ARBA" id="ARBA00022777"/>
    </source>
</evidence>
<evidence type="ECO:0000256" key="7">
    <source>
        <dbReference type="ARBA" id="ARBA00038873"/>
    </source>
</evidence>
<dbReference type="EC" id="2.7.1.81" evidence="7"/>
<evidence type="ECO:0000256" key="8">
    <source>
        <dbReference type="ARBA" id="ARBA00040505"/>
    </source>
</evidence>
<dbReference type="AlphaFoldDB" id="A0AAW9R833"/>
<comment type="caution">
    <text evidence="10">The sequence shown here is derived from an EMBL/GenBank/DDBJ whole genome shotgun (WGS) entry which is preliminary data.</text>
</comment>
<keyword evidence="4" id="KW-0418">Kinase</keyword>
<evidence type="ECO:0000313" key="11">
    <source>
        <dbReference type="Proteomes" id="UP001364472"/>
    </source>
</evidence>
<dbReference type="SUPFAM" id="SSF56112">
    <property type="entry name" value="Protein kinase-like (PK-like)"/>
    <property type="match status" value="1"/>
</dbReference>
<dbReference type="Proteomes" id="UP001364472">
    <property type="component" value="Unassembled WGS sequence"/>
</dbReference>
<dbReference type="Gene3D" id="3.90.1200.10">
    <property type="match status" value="1"/>
</dbReference>
<evidence type="ECO:0000256" key="2">
    <source>
        <dbReference type="ARBA" id="ARBA00022490"/>
    </source>
</evidence>
<evidence type="ECO:0000256" key="1">
    <source>
        <dbReference type="ARBA" id="ARBA00004496"/>
    </source>
</evidence>
<dbReference type="GO" id="GO:0047992">
    <property type="term" value="F:hydroxylysine kinase activity"/>
    <property type="evidence" value="ECO:0007669"/>
    <property type="project" value="UniProtKB-EC"/>
</dbReference>
<evidence type="ECO:0000259" key="9">
    <source>
        <dbReference type="Pfam" id="PF01636"/>
    </source>
</evidence>
<accession>A0AAW9R833</accession>
<dbReference type="PANTHER" id="PTHR21064:SF1">
    <property type="entry name" value="HYDROXYLYSINE KINASE"/>
    <property type="match status" value="1"/>
</dbReference>
<dbReference type="GO" id="GO:0005737">
    <property type="term" value="C:cytoplasm"/>
    <property type="evidence" value="ECO:0007669"/>
    <property type="project" value="UniProtKB-SubCell"/>
</dbReference>
<keyword evidence="2" id="KW-0963">Cytoplasm</keyword>
<reference evidence="10 11" key="1">
    <citation type="journal article" date="2016" name="Antonie Van Leeuwenhoek">
        <title>Denitratimonas tolerans gen. nov., sp. nov., a denitrifying bacterium isolated from a bioreactor for tannery wastewater treatment.</title>
        <authorList>
            <person name="Han S.I."/>
            <person name="Kim J.O."/>
            <person name="Lee Y.R."/>
            <person name="Ekpeghere K.I."/>
            <person name="Koh S.C."/>
            <person name="Whang K.S."/>
        </authorList>
    </citation>
    <scope>NUCLEOTIDE SEQUENCE [LARGE SCALE GENOMIC DNA]</scope>
    <source>
        <strain evidence="10 11">KACC 17565</strain>
    </source>
</reference>
<evidence type="ECO:0000256" key="5">
    <source>
        <dbReference type="ARBA" id="ARBA00036820"/>
    </source>
</evidence>
<keyword evidence="11" id="KW-1185">Reference proteome</keyword>
<evidence type="ECO:0000256" key="6">
    <source>
        <dbReference type="ARBA" id="ARBA00037368"/>
    </source>
</evidence>
<sequence length="340" mass="37366">MDALTEATAEAIAQQHWGLRARARALPSHSDRNFLLRGEDGARFVLKLAHPSWSFADIDLENQAMLALAAREPALGCPRVHPARDGAYLLALPVAGETRLVRLLDFVPGETYAEVIGTLGSRRRAALHDSLGRAVGRLTRGLAGFTHPAAAREHDWNLMRLSEALRELEHLADAELRALVRRHAEAFCPQIPAWRVSLPIQVLHNDANDRNVIVDAAGDTPRVSAIIDFGDTCTSFRLADLAIACAYALQYEDDPLACARRIVAGYLAEQPLLRRELAALHAFILARLCQSILMATRAAREQPGNDFAFVSQAGVRRLLQRLSDVDGTTLVEPFLESARD</sequence>
<comment type="subcellular location">
    <subcellularLocation>
        <location evidence="1">Cytoplasm</location>
    </subcellularLocation>
</comment>
<organism evidence="10 11">
    <name type="scientific">Denitratimonas tolerans</name>
    <dbReference type="NCBI Taxonomy" id="1338420"/>
    <lineage>
        <taxon>Bacteria</taxon>
        <taxon>Pseudomonadati</taxon>
        <taxon>Pseudomonadota</taxon>
        <taxon>Gammaproteobacteria</taxon>
        <taxon>Lysobacterales</taxon>
        <taxon>Lysobacteraceae</taxon>
        <taxon>Denitratimonas</taxon>
    </lineage>
</organism>
<gene>
    <name evidence="10" type="ORF">WB794_12260</name>
</gene>
<evidence type="ECO:0000313" key="10">
    <source>
        <dbReference type="EMBL" id="MEJ1250446.1"/>
    </source>
</evidence>
<dbReference type="InterPro" id="IPR050249">
    <property type="entry name" value="Pseudomonas-type_ThrB"/>
</dbReference>
<dbReference type="Pfam" id="PF01636">
    <property type="entry name" value="APH"/>
    <property type="match status" value="1"/>
</dbReference>